<proteinExistence type="predicted"/>
<accession>A0A1H4PCV9</accession>
<evidence type="ECO:0000313" key="1">
    <source>
        <dbReference type="EMBL" id="SEC05266.1"/>
    </source>
</evidence>
<evidence type="ECO:0000313" key="2">
    <source>
        <dbReference type="Proteomes" id="UP000182375"/>
    </source>
</evidence>
<dbReference type="EMBL" id="FNTD01000004">
    <property type="protein sequence ID" value="SEC05266.1"/>
    <property type="molecule type" value="Genomic_DNA"/>
</dbReference>
<name>A0A1H4PCV9_9ACTN</name>
<protein>
    <submittedName>
        <fullName evidence="1">Uncharacterized protein</fullName>
    </submittedName>
</protein>
<gene>
    <name evidence="1" type="ORF">SAMN04490357_1059</name>
</gene>
<reference evidence="1 2" key="1">
    <citation type="submission" date="2016-10" db="EMBL/GenBank/DDBJ databases">
        <authorList>
            <person name="de Groot N.N."/>
        </authorList>
    </citation>
    <scope>NUCLEOTIDE SEQUENCE [LARGE SCALE GENOMIC DNA]</scope>
    <source>
        <strain evidence="1 2">DSM 40306</strain>
    </source>
</reference>
<sequence>MSPDLVASPGAVRSAAELNAQIRALWSHPAVPLTREQRAEYERLCAELRRVERGGAAAADRARMLPAA</sequence>
<organism evidence="1 2">
    <name type="scientific">Streptomyces misionensis</name>
    <dbReference type="NCBI Taxonomy" id="67331"/>
    <lineage>
        <taxon>Bacteria</taxon>
        <taxon>Bacillati</taxon>
        <taxon>Actinomycetota</taxon>
        <taxon>Actinomycetes</taxon>
        <taxon>Kitasatosporales</taxon>
        <taxon>Streptomycetaceae</taxon>
        <taxon>Streptomyces</taxon>
    </lineage>
</organism>
<dbReference type="Proteomes" id="UP000182375">
    <property type="component" value="Unassembled WGS sequence"/>
</dbReference>
<dbReference type="AlphaFoldDB" id="A0A1H4PCV9"/>